<dbReference type="InterPro" id="IPR020472">
    <property type="entry name" value="WD40_PAC1"/>
</dbReference>
<dbReference type="RefSeq" id="WP_190966732.1">
    <property type="nucleotide sequence ID" value="NZ_JACJTB010000004.1"/>
</dbReference>
<reference evidence="5 6" key="1">
    <citation type="journal article" date="2020" name="ISME J.">
        <title>Comparative genomics reveals insights into cyanobacterial evolution and habitat adaptation.</title>
        <authorList>
            <person name="Chen M.Y."/>
            <person name="Teng W.K."/>
            <person name="Zhao L."/>
            <person name="Hu C.X."/>
            <person name="Zhou Y.K."/>
            <person name="Han B.P."/>
            <person name="Song L.R."/>
            <person name="Shu W.S."/>
        </authorList>
    </citation>
    <scope>NUCLEOTIDE SEQUENCE [LARGE SCALE GENOMIC DNA]</scope>
    <source>
        <strain evidence="5 6">FACHB-130</strain>
    </source>
</reference>
<name>A0ABR8FRM7_9NOSO</name>
<dbReference type="PANTHER" id="PTHR22847:SF637">
    <property type="entry name" value="WD REPEAT DOMAIN 5B"/>
    <property type="match status" value="1"/>
</dbReference>
<feature type="repeat" description="WD" evidence="3">
    <location>
        <begin position="498"/>
        <end position="539"/>
    </location>
</feature>
<dbReference type="InterPro" id="IPR001680">
    <property type="entry name" value="WD40_rpt"/>
</dbReference>
<keyword evidence="4" id="KW-0175">Coiled coil</keyword>
<dbReference type="CDD" id="cd00200">
    <property type="entry name" value="WD40"/>
    <property type="match status" value="1"/>
</dbReference>
<evidence type="ECO:0000256" key="4">
    <source>
        <dbReference type="SAM" id="Coils"/>
    </source>
</evidence>
<dbReference type="Proteomes" id="UP000603457">
    <property type="component" value="Unassembled WGS sequence"/>
</dbReference>
<evidence type="ECO:0000256" key="2">
    <source>
        <dbReference type="ARBA" id="ARBA00022737"/>
    </source>
</evidence>
<feature type="repeat" description="WD" evidence="3">
    <location>
        <begin position="540"/>
        <end position="581"/>
    </location>
</feature>
<dbReference type="SUPFAM" id="SSF50978">
    <property type="entry name" value="WD40 repeat-like"/>
    <property type="match status" value="1"/>
</dbReference>
<dbReference type="Gene3D" id="2.130.10.10">
    <property type="entry name" value="YVTN repeat-like/Quinoprotein amine dehydrogenase"/>
    <property type="match status" value="3"/>
</dbReference>
<dbReference type="InterPro" id="IPR036322">
    <property type="entry name" value="WD40_repeat_dom_sf"/>
</dbReference>
<keyword evidence="2" id="KW-0677">Repeat</keyword>
<feature type="repeat" description="WD" evidence="3">
    <location>
        <begin position="456"/>
        <end position="497"/>
    </location>
</feature>
<dbReference type="PROSITE" id="PS00678">
    <property type="entry name" value="WD_REPEATS_1"/>
    <property type="match status" value="3"/>
</dbReference>
<feature type="repeat" description="WD" evidence="3">
    <location>
        <begin position="624"/>
        <end position="658"/>
    </location>
</feature>
<protein>
    <submittedName>
        <fullName evidence="5">WD40 repeat domain-containing protein</fullName>
    </submittedName>
</protein>
<dbReference type="EMBL" id="JACJTB010000004">
    <property type="protein sequence ID" value="MBD2593799.1"/>
    <property type="molecule type" value="Genomic_DNA"/>
</dbReference>
<keyword evidence="6" id="KW-1185">Reference proteome</keyword>
<sequence>MRFDIIAAVVGFVLQTGEKIVAAFLDKQFGKDNQHNLPTKIENARKDTRVRQAEIDYYNRREAREKELLQIQDLRLKTDIQIAAVQAEREERALQLKQEELEDRRKLSALYLDLIREKTAKDIEIKKQEIQAIFDQQKWPGILSRDEVQRIFIEEQQKPRLLMLVPPPDISEDFPISFRDSLNKEIRNQLKIFLEKYYPLQGDLCPVEFYGKYFERSVFDAEVKQLETILSAVPTAIIYTDITDHEVYFNIRFWGLQEPVSLSFEPWNWEEVKRQLEEAGNDENQSFRAIRKTIVTLHKLLAAFLADWYYLNIDPNYEPQLFNIEADIPTDWTSKLHSQLSSISQHYRAIYNNDLQLIADFESSKKRKWRCINTLIEHSKSVLCLAINPNGKTFASSSCDHTIQIWNLHQGEVIGTFTGHSDYVRAIAFSPDGQILASGSDDKKIKLWFAKTGTTFTGYSANIYSIAFSPDGKCIATGSGDGNIKIWNIDTEELICQLNGHTSAITSIIIDNNGRQLISASRDHTIKIWDIKTGLAIYSLEERSNWVNAVAISPNSKTLASGSNDKTIKLWDLYNGELIHTFLGHNNPVSSVAFSPDGQLLVSGSQDNTIKLWHLSTKELINTLSGHSGTVNSVAFSIDGKNIISGSTDNTIKIWGYE</sequence>
<evidence type="ECO:0000256" key="1">
    <source>
        <dbReference type="ARBA" id="ARBA00022574"/>
    </source>
</evidence>
<comment type="caution">
    <text evidence="5">The sequence shown here is derived from an EMBL/GenBank/DDBJ whole genome shotgun (WGS) entry which is preliminary data.</text>
</comment>
<feature type="repeat" description="WD" evidence="3">
    <location>
        <begin position="417"/>
        <end position="448"/>
    </location>
</feature>
<evidence type="ECO:0000313" key="5">
    <source>
        <dbReference type="EMBL" id="MBD2593799.1"/>
    </source>
</evidence>
<feature type="coiled-coil region" evidence="4">
    <location>
        <begin position="80"/>
        <end position="107"/>
    </location>
</feature>
<feature type="repeat" description="WD" evidence="3">
    <location>
        <begin position="582"/>
        <end position="623"/>
    </location>
</feature>
<gene>
    <name evidence="5" type="ORF">H6G74_05580</name>
</gene>
<evidence type="ECO:0000313" key="6">
    <source>
        <dbReference type="Proteomes" id="UP000603457"/>
    </source>
</evidence>
<dbReference type="PRINTS" id="PR00320">
    <property type="entry name" value="GPROTEINBRPT"/>
</dbReference>
<dbReference type="SMART" id="SM00320">
    <property type="entry name" value="WD40"/>
    <property type="match status" value="7"/>
</dbReference>
<dbReference type="PANTHER" id="PTHR22847">
    <property type="entry name" value="WD40 REPEAT PROTEIN"/>
    <property type="match status" value="1"/>
</dbReference>
<dbReference type="InterPro" id="IPR015943">
    <property type="entry name" value="WD40/YVTN_repeat-like_dom_sf"/>
</dbReference>
<feature type="repeat" description="WD" evidence="3">
    <location>
        <begin position="375"/>
        <end position="416"/>
    </location>
</feature>
<dbReference type="PROSITE" id="PS50294">
    <property type="entry name" value="WD_REPEATS_REGION"/>
    <property type="match status" value="7"/>
</dbReference>
<proteinExistence type="predicted"/>
<evidence type="ECO:0000256" key="3">
    <source>
        <dbReference type="PROSITE-ProRule" id="PRU00221"/>
    </source>
</evidence>
<dbReference type="InterPro" id="IPR019775">
    <property type="entry name" value="WD40_repeat_CS"/>
</dbReference>
<organism evidence="5 6">
    <name type="scientific">Nostoc spongiaeforme FACHB-130</name>
    <dbReference type="NCBI Taxonomy" id="1357510"/>
    <lineage>
        <taxon>Bacteria</taxon>
        <taxon>Bacillati</taxon>
        <taxon>Cyanobacteriota</taxon>
        <taxon>Cyanophyceae</taxon>
        <taxon>Nostocales</taxon>
        <taxon>Nostocaceae</taxon>
        <taxon>Nostoc</taxon>
    </lineage>
</organism>
<dbReference type="Pfam" id="PF00400">
    <property type="entry name" value="WD40"/>
    <property type="match status" value="7"/>
</dbReference>
<accession>A0ABR8FRM7</accession>
<dbReference type="PROSITE" id="PS50082">
    <property type="entry name" value="WD_REPEATS_2"/>
    <property type="match status" value="7"/>
</dbReference>
<keyword evidence="1 3" id="KW-0853">WD repeat</keyword>